<dbReference type="InterPro" id="IPR011051">
    <property type="entry name" value="RmlC_Cupin_sf"/>
</dbReference>
<sequence length="277" mass="30516">MRDVVGMVTTLAGPRGLPLPLFCRHMSENSQTEEAAEPRDTTHAHLAGEVIGRHQHGYHQLLYVSAGVLAVQTGEASWVASRARAVWIPAGIWHQHRVHGHSSVHTLGFPAHDVLLRSRAPVVVAVDTLVRELIIACSEPSLPQQEARHLRAVLRDRLRRALVEPLTLPTPDNSLLRQACALVTGDLRQPRTAAWLARSIGVSERTLARLFRSEFGMTYPQWRTNVRVFHAMVLLAEGVSVSETGRQCGWATTSAFIDTFSRTMGQTPGTYRIAPGG</sequence>
<dbReference type="Pfam" id="PF12833">
    <property type="entry name" value="HTH_18"/>
    <property type="match status" value="1"/>
</dbReference>
<evidence type="ECO:0000256" key="1">
    <source>
        <dbReference type="ARBA" id="ARBA00023015"/>
    </source>
</evidence>
<keyword evidence="1" id="KW-0805">Transcription regulation</keyword>
<evidence type="ECO:0000313" key="6">
    <source>
        <dbReference type="Proteomes" id="UP000653411"/>
    </source>
</evidence>
<dbReference type="SUPFAM" id="SSF51182">
    <property type="entry name" value="RmlC-like cupins"/>
    <property type="match status" value="1"/>
</dbReference>
<dbReference type="GO" id="GO:0003700">
    <property type="term" value="F:DNA-binding transcription factor activity"/>
    <property type="evidence" value="ECO:0007669"/>
    <property type="project" value="InterPro"/>
</dbReference>
<organism evidence="5 6">
    <name type="scientific">Streptomyces fuscichromogenes</name>
    <dbReference type="NCBI Taxonomy" id="1324013"/>
    <lineage>
        <taxon>Bacteria</taxon>
        <taxon>Bacillati</taxon>
        <taxon>Actinomycetota</taxon>
        <taxon>Actinomycetes</taxon>
        <taxon>Kitasatosporales</taxon>
        <taxon>Streptomycetaceae</taxon>
        <taxon>Streptomyces</taxon>
    </lineage>
</organism>
<keyword evidence="3" id="KW-0804">Transcription</keyword>
<reference evidence="5" key="2">
    <citation type="submission" date="2020-09" db="EMBL/GenBank/DDBJ databases">
        <authorList>
            <person name="Sun Q."/>
            <person name="Zhou Y."/>
        </authorList>
    </citation>
    <scope>NUCLEOTIDE SEQUENCE</scope>
    <source>
        <strain evidence="5">CGMCC 4.7110</strain>
    </source>
</reference>
<dbReference type="AlphaFoldDB" id="A0A918CRY3"/>
<comment type="caution">
    <text evidence="5">The sequence shown here is derived from an EMBL/GenBank/DDBJ whole genome shotgun (WGS) entry which is preliminary data.</text>
</comment>
<keyword evidence="2" id="KW-0238">DNA-binding</keyword>
<dbReference type="EMBL" id="BMML01000007">
    <property type="protein sequence ID" value="GGN10082.1"/>
    <property type="molecule type" value="Genomic_DNA"/>
</dbReference>
<dbReference type="InterPro" id="IPR009057">
    <property type="entry name" value="Homeodomain-like_sf"/>
</dbReference>
<dbReference type="GO" id="GO:0043565">
    <property type="term" value="F:sequence-specific DNA binding"/>
    <property type="evidence" value="ECO:0007669"/>
    <property type="project" value="InterPro"/>
</dbReference>
<dbReference type="Proteomes" id="UP000653411">
    <property type="component" value="Unassembled WGS sequence"/>
</dbReference>
<dbReference type="SUPFAM" id="SSF46689">
    <property type="entry name" value="Homeodomain-like"/>
    <property type="match status" value="1"/>
</dbReference>
<dbReference type="Pfam" id="PF02311">
    <property type="entry name" value="AraC_binding"/>
    <property type="match status" value="1"/>
</dbReference>
<dbReference type="InterPro" id="IPR003313">
    <property type="entry name" value="AraC-bd"/>
</dbReference>
<dbReference type="InterPro" id="IPR014710">
    <property type="entry name" value="RmlC-like_jellyroll"/>
</dbReference>
<dbReference type="Gene3D" id="2.60.120.10">
    <property type="entry name" value="Jelly Rolls"/>
    <property type="match status" value="1"/>
</dbReference>
<accession>A0A918CRY3</accession>
<keyword evidence="6" id="KW-1185">Reference proteome</keyword>
<evidence type="ECO:0000256" key="3">
    <source>
        <dbReference type="ARBA" id="ARBA00023163"/>
    </source>
</evidence>
<dbReference type="SMART" id="SM00342">
    <property type="entry name" value="HTH_ARAC"/>
    <property type="match status" value="1"/>
</dbReference>
<feature type="domain" description="HTH araC/xylS-type" evidence="4">
    <location>
        <begin position="177"/>
        <end position="274"/>
    </location>
</feature>
<dbReference type="PANTHER" id="PTHR11019:SF199">
    <property type="entry name" value="HTH-TYPE TRANSCRIPTIONAL REGULATOR NIMR"/>
    <property type="match status" value="1"/>
</dbReference>
<evidence type="ECO:0000256" key="2">
    <source>
        <dbReference type="ARBA" id="ARBA00023125"/>
    </source>
</evidence>
<proteinExistence type="predicted"/>
<evidence type="ECO:0000259" key="4">
    <source>
        <dbReference type="PROSITE" id="PS01124"/>
    </source>
</evidence>
<dbReference type="PANTHER" id="PTHR11019">
    <property type="entry name" value="HTH-TYPE TRANSCRIPTIONAL REGULATOR NIMR"/>
    <property type="match status" value="1"/>
</dbReference>
<dbReference type="PROSITE" id="PS01124">
    <property type="entry name" value="HTH_ARAC_FAMILY_2"/>
    <property type="match status" value="1"/>
</dbReference>
<reference evidence="5" key="1">
    <citation type="journal article" date="2014" name="Int. J. Syst. Evol. Microbiol.">
        <title>Complete genome sequence of Corynebacterium casei LMG S-19264T (=DSM 44701T), isolated from a smear-ripened cheese.</title>
        <authorList>
            <consortium name="US DOE Joint Genome Institute (JGI-PGF)"/>
            <person name="Walter F."/>
            <person name="Albersmeier A."/>
            <person name="Kalinowski J."/>
            <person name="Ruckert C."/>
        </authorList>
    </citation>
    <scope>NUCLEOTIDE SEQUENCE</scope>
    <source>
        <strain evidence="5">CGMCC 4.7110</strain>
    </source>
</reference>
<dbReference type="InterPro" id="IPR018060">
    <property type="entry name" value="HTH_AraC"/>
</dbReference>
<dbReference type="Gene3D" id="1.10.10.60">
    <property type="entry name" value="Homeodomain-like"/>
    <property type="match status" value="1"/>
</dbReference>
<gene>
    <name evidence="5" type="ORF">GCM10011578_035700</name>
</gene>
<protein>
    <submittedName>
        <fullName evidence="5">Transcriptional regulator, AraC family protein</fullName>
    </submittedName>
</protein>
<name>A0A918CRY3_9ACTN</name>
<evidence type="ECO:0000313" key="5">
    <source>
        <dbReference type="EMBL" id="GGN10082.1"/>
    </source>
</evidence>